<reference evidence="4 5" key="1">
    <citation type="submission" date="2018-07" db="EMBL/GenBank/DDBJ databases">
        <title>Marsedoiliclastica nanhaica gen. nov. sp. nov., a novel marine hydrocarbonoclastic bacterium isolated from an in-situ enriched hydrocarbon-degrading consortium in deep-sea sediment.</title>
        <authorList>
            <person name="Dong C."/>
            <person name="Ma T."/>
            <person name="Liu R."/>
            <person name="Shao Z."/>
        </authorList>
    </citation>
    <scope>NUCLEOTIDE SEQUENCE [LARGE SCALE GENOMIC DNA]</scope>
    <source>
        <strain evidence="5">soil36-7</strain>
    </source>
</reference>
<dbReference type="GO" id="GO:0106026">
    <property type="term" value="F:Gly-tRNA(Ala) deacylase activity"/>
    <property type="evidence" value="ECO:0007669"/>
    <property type="project" value="UniProtKB-UniRule"/>
</dbReference>
<evidence type="ECO:0000256" key="3">
    <source>
        <dbReference type="HAMAP-Rule" id="MF_00518"/>
    </source>
</evidence>
<dbReference type="GO" id="GO:0043908">
    <property type="term" value="F:Ser(Gly)-tRNA(Ala) hydrolase activity"/>
    <property type="evidence" value="ECO:0007669"/>
    <property type="project" value="UniProtKB-UniRule"/>
</dbReference>
<keyword evidence="5" id="KW-1185">Reference proteome</keyword>
<dbReference type="GO" id="GO:0000049">
    <property type="term" value="F:tRNA binding"/>
    <property type="evidence" value="ECO:0007669"/>
    <property type="project" value="UniProtKB-UniRule"/>
</dbReference>
<feature type="short sequence motif" description="Gly-cisPro motif, important for rejection of L-amino acids" evidence="3">
    <location>
        <begin position="139"/>
        <end position="140"/>
    </location>
</feature>
<dbReference type="PANTHER" id="PTHR10472">
    <property type="entry name" value="D-TYROSYL-TRNA TYR DEACYLASE"/>
    <property type="match status" value="1"/>
</dbReference>
<dbReference type="FunFam" id="3.50.80.10:FF:000001">
    <property type="entry name" value="D-aminoacyl-tRNA deacylase"/>
    <property type="match status" value="1"/>
</dbReference>
<evidence type="ECO:0000313" key="4">
    <source>
        <dbReference type="EMBL" id="QCF25006.1"/>
    </source>
</evidence>
<dbReference type="Gene3D" id="3.50.80.10">
    <property type="entry name" value="D-tyrosyl-tRNA(Tyr) deacylase"/>
    <property type="match status" value="1"/>
</dbReference>
<comment type="catalytic activity">
    <reaction evidence="3">
        <text>glycyl-tRNA(Ala) + H2O = tRNA(Ala) + glycine + H(+)</text>
        <dbReference type="Rhea" id="RHEA:53744"/>
        <dbReference type="Rhea" id="RHEA-COMP:9657"/>
        <dbReference type="Rhea" id="RHEA-COMP:13640"/>
        <dbReference type="ChEBI" id="CHEBI:15377"/>
        <dbReference type="ChEBI" id="CHEBI:15378"/>
        <dbReference type="ChEBI" id="CHEBI:57305"/>
        <dbReference type="ChEBI" id="CHEBI:78442"/>
        <dbReference type="ChEBI" id="CHEBI:78522"/>
    </reaction>
</comment>
<comment type="domain">
    <text evidence="3">A Gly-cisPro motif from one monomer fits into the active site of the other monomer to allow specific chiral rejection of L-amino acids.</text>
</comment>
<dbReference type="Proteomes" id="UP000298049">
    <property type="component" value="Chromosome"/>
</dbReference>
<dbReference type="HAMAP" id="MF_00518">
    <property type="entry name" value="Deacylase_Dtd"/>
    <property type="match status" value="1"/>
</dbReference>
<organism evidence="4 5">
    <name type="scientific">Hydrocarboniclastica marina</name>
    <dbReference type="NCBI Taxonomy" id="2259620"/>
    <lineage>
        <taxon>Bacteria</taxon>
        <taxon>Pseudomonadati</taxon>
        <taxon>Pseudomonadota</taxon>
        <taxon>Gammaproteobacteria</taxon>
        <taxon>Alteromonadales</taxon>
        <taxon>Alteromonadaceae</taxon>
        <taxon>Hydrocarboniclastica</taxon>
    </lineage>
</organism>
<comment type="function">
    <text evidence="3">An aminoacyl-tRNA editing enzyme that deacylates mischarged D-aminoacyl-tRNAs. Also deacylates mischarged glycyl-tRNA(Ala), protecting cells against glycine mischarging by AlaRS. Acts via tRNA-based rather than protein-based catalysis; rejects L-amino acids rather than detecting D-amino acids in the active site. By recycling D-aminoacyl-tRNA to D-amino acids and free tRNA molecules, this enzyme counteracts the toxicity associated with the formation of D-aminoacyl-tRNA entities in vivo and helps enforce protein L-homochirality.</text>
</comment>
<dbReference type="PANTHER" id="PTHR10472:SF5">
    <property type="entry name" value="D-AMINOACYL-TRNA DEACYLASE 1"/>
    <property type="match status" value="1"/>
</dbReference>
<dbReference type="EC" id="3.1.1.-" evidence="3"/>
<comment type="catalytic activity">
    <reaction evidence="3">
        <text>a D-aminoacyl-tRNA + H2O = a tRNA + a D-alpha-amino acid + H(+)</text>
        <dbReference type="Rhea" id="RHEA:13953"/>
        <dbReference type="Rhea" id="RHEA-COMP:10123"/>
        <dbReference type="Rhea" id="RHEA-COMP:10124"/>
        <dbReference type="ChEBI" id="CHEBI:15377"/>
        <dbReference type="ChEBI" id="CHEBI:15378"/>
        <dbReference type="ChEBI" id="CHEBI:59871"/>
        <dbReference type="ChEBI" id="CHEBI:78442"/>
        <dbReference type="ChEBI" id="CHEBI:79333"/>
        <dbReference type="EC" id="3.1.1.96"/>
    </reaction>
</comment>
<comment type="subunit">
    <text evidence="3">Homodimer.</text>
</comment>
<accession>A0A4P7XDW3</accession>
<dbReference type="GO" id="GO:0019478">
    <property type="term" value="P:D-amino acid catabolic process"/>
    <property type="evidence" value="ECO:0007669"/>
    <property type="project" value="UniProtKB-UniRule"/>
</dbReference>
<dbReference type="Pfam" id="PF02580">
    <property type="entry name" value="Tyr_Deacylase"/>
    <property type="match status" value="1"/>
</dbReference>
<evidence type="ECO:0000313" key="5">
    <source>
        <dbReference type="Proteomes" id="UP000298049"/>
    </source>
</evidence>
<keyword evidence="3" id="KW-0694">RNA-binding</keyword>
<proteinExistence type="inferred from homology"/>
<dbReference type="GO" id="GO:0051500">
    <property type="term" value="F:D-tyrosyl-tRNA(Tyr) deacylase activity"/>
    <property type="evidence" value="ECO:0007669"/>
    <property type="project" value="TreeGrafter"/>
</dbReference>
<comment type="similarity">
    <text evidence="1 3">Belongs to the DTD family.</text>
</comment>
<keyword evidence="3" id="KW-0820">tRNA-binding</keyword>
<gene>
    <name evidence="3" type="primary">dtd</name>
    <name evidence="4" type="ORF">soil367_03095</name>
</gene>
<dbReference type="KEGG" id="hmi:soil367_03095"/>
<dbReference type="InterPro" id="IPR003732">
    <property type="entry name" value="Daa-tRNA_deacyls_DTD"/>
</dbReference>
<keyword evidence="3" id="KW-0963">Cytoplasm</keyword>
<dbReference type="EMBL" id="CP031093">
    <property type="protein sequence ID" value="QCF25006.1"/>
    <property type="molecule type" value="Genomic_DNA"/>
</dbReference>
<evidence type="ECO:0000256" key="1">
    <source>
        <dbReference type="ARBA" id="ARBA00009673"/>
    </source>
</evidence>
<dbReference type="EC" id="3.1.1.96" evidence="3"/>
<dbReference type="NCBIfam" id="TIGR00256">
    <property type="entry name" value="D-aminoacyl-tRNA deacylase"/>
    <property type="match status" value="1"/>
</dbReference>
<keyword evidence="2 3" id="KW-0378">Hydrolase</keyword>
<comment type="subcellular location">
    <subcellularLocation>
        <location evidence="3">Cytoplasm</location>
    </subcellularLocation>
</comment>
<dbReference type="InterPro" id="IPR023509">
    <property type="entry name" value="DTD-like_sf"/>
</dbReference>
<sequence length="147" mass="15806">MKGLLQRVSSASVEVAGKRIAAIGPGLLVFLGVERDDAKAQVDTLLNRILCYRLFADESGRMNLSVQDCEGALLVVPQFTLAADTRRGRRPSFSPAADPATSERLFQDFLQSAGQVLPPARLQSGQFGADMQVSLVNNGPVTFLLES</sequence>
<dbReference type="SUPFAM" id="SSF69500">
    <property type="entry name" value="DTD-like"/>
    <property type="match status" value="1"/>
</dbReference>
<protein>
    <recommendedName>
        <fullName evidence="3">D-aminoacyl-tRNA deacylase</fullName>
        <shortName evidence="3">DTD</shortName>
        <ecNumber evidence="3">3.1.1.96</ecNumber>
    </recommendedName>
    <alternativeName>
        <fullName evidence="3">Gly-tRNA(Ala) deacylase</fullName>
        <ecNumber evidence="3">3.1.1.-</ecNumber>
    </alternativeName>
</protein>
<name>A0A4P7XDW3_9ALTE</name>
<evidence type="ECO:0000256" key="2">
    <source>
        <dbReference type="ARBA" id="ARBA00022801"/>
    </source>
</evidence>
<dbReference type="RefSeq" id="WP_136546787.1">
    <property type="nucleotide sequence ID" value="NZ_CP031093.1"/>
</dbReference>
<dbReference type="OrthoDB" id="9801395at2"/>
<dbReference type="AlphaFoldDB" id="A0A4P7XDW3"/>
<dbReference type="GO" id="GO:0005737">
    <property type="term" value="C:cytoplasm"/>
    <property type="evidence" value="ECO:0007669"/>
    <property type="project" value="UniProtKB-SubCell"/>
</dbReference>